<dbReference type="AlphaFoldDB" id="A0A365YAB7"/>
<gene>
    <name evidence="7" type="ORF">C1H84_14595</name>
</gene>
<protein>
    <submittedName>
        <fullName evidence="7">Polysaccharide biosynthesis protein</fullName>
    </submittedName>
</protein>
<feature type="transmembrane region" description="Helical" evidence="6">
    <location>
        <begin position="225"/>
        <end position="247"/>
    </location>
</feature>
<keyword evidence="8" id="KW-1185">Reference proteome</keyword>
<dbReference type="GO" id="GO:0005886">
    <property type="term" value="C:plasma membrane"/>
    <property type="evidence" value="ECO:0007669"/>
    <property type="project" value="UniProtKB-SubCell"/>
</dbReference>
<organism evidence="7 8">
    <name type="scientific">Glutamicibacter soli</name>
    <dbReference type="NCBI Taxonomy" id="453836"/>
    <lineage>
        <taxon>Bacteria</taxon>
        <taxon>Bacillati</taxon>
        <taxon>Actinomycetota</taxon>
        <taxon>Actinomycetes</taxon>
        <taxon>Micrococcales</taxon>
        <taxon>Micrococcaceae</taxon>
        <taxon>Glutamicibacter</taxon>
    </lineage>
</organism>
<feature type="transmembrane region" description="Helical" evidence="6">
    <location>
        <begin position="125"/>
        <end position="148"/>
    </location>
</feature>
<feature type="transmembrane region" description="Helical" evidence="6">
    <location>
        <begin position="267"/>
        <end position="289"/>
    </location>
</feature>
<evidence type="ECO:0000256" key="4">
    <source>
        <dbReference type="ARBA" id="ARBA00022989"/>
    </source>
</evidence>
<keyword evidence="3 6" id="KW-0812">Transmembrane</keyword>
<dbReference type="Proteomes" id="UP000252167">
    <property type="component" value="Unassembled WGS sequence"/>
</dbReference>
<keyword evidence="4 6" id="KW-1133">Transmembrane helix</keyword>
<dbReference type="PANTHER" id="PTHR30250:SF11">
    <property type="entry name" value="O-ANTIGEN TRANSPORTER-RELATED"/>
    <property type="match status" value="1"/>
</dbReference>
<dbReference type="InterPro" id="IPR050833">
    <property type="entry name" value="Poly_Biosynth_Transport"/>
</dbReference>
<dbReference type="InterPro" id="IPR002797">
    <property type="entry name" value="Polysacc_synth"/>
</dbReference>
<feature type="transmembrane region" description="Helical" evidence="6">
    <location>
        <begin position="185"/>
        <end position="204"/>
    </location>
</feature>
<keyword evidence="2" id="KW-1003">Cell membrane</keyword>
<keyword evidence="5 6" id="KW-0472">Membrane</keyword>
<feature type="transmembrane region" description="Helical" evidence="6">
    <location>
        <begin position="336"/>
        <end position="354"/>
    </location>
</feature>
<proteinExistence type="predicted"/>
<dbReference type="PANTHER" id="PTHR30250">
    <property type="entry name" value="PST FAMILY PREDICTED COLANIC ACID TRANSPORTER"/>
    <property type="match status" value="1"/>
</dbReference>
<feature type="transmembrane region" description="Helical" evidence="6">
    <location>
        <begin position="12"/>
        <end position="31"/>
    </location>
</feature>
<feature type="transmembrane region" description="Helical" evidence="6">
    <location>
        <begin position="89"/>
        <end position="113"/>
    </location>
</feature>
<dbReference type="EMBL" id="POAF01000007">
    <property type="protein sequence ID" value="RBL99640.1"/>
    <property type="molecule type" value="Genomic_DNA"/>
</dbReference>
<feature type="transmembrane region" description="Helical" evidence="6">
    <location>
        <begin position="160"/>
        <end position="179"/>
    </location>
</feature>
<comment type="caution">
    <text evidence="7">The sequence shown here is derived from an EMBL/GenBank/DDBJ whole genome shotgun (WGS) entry which is preliminary data.</text>
</comment>
<reference evidence="7 8" key="1">
    <citation type="submission" date="2018-01" db="EMBL/GenBank/DDBJ databases">
        <title>Glutamicibacter soli strain NHPC-3 Whole genome sequence and assembly.</title>
        <authorList>
            <person name="Choudhury P."/>
            <person name="Gupta D."/>
            <person name="Sengupta K."/>
            <person name="Jawed A."/>
            <person name="Sultana N."/>
            <person name="Saha P."/>
        </authorList>
    </citation>
    <scope>NUCLEOTIDE SEQUENCE [LARGE SCALE GENOMIC DNA]</scope>
    <source>
        <strain evidence="7 8">NHPC-3</strain>
    </source>
</reference>
<feature type="transmembrane region" description="Helical" evidence="6">
    <location>
        <begin position="402"/>
        <end position="421"/>
    </location>
</feature>
<comment type="subcellular location">
    <subcellularLocation>
        <location evidence="1">Cell membrane</location>
        <topology evidence="1">Multi-pass membrane protein</topology>
    </subcellularLocation>
</comment>
<evidence type="ECO:0000313" key="8">
    <source>
        <dbReference type="Proteomes" id="UP000252167"/>
    </source>
</evidence>
<accession>A0A365YAB7</accession>
<feature type="transmembrane region" description="Helical" evidence="6">
    <location>
        <begin position="43"/>
        <end position="68"/>
    </location>
</feature>
<feature type="transmembrane region" description="Helical" evidence="6">
    <location>
        <begin position="309"/>
        <end position="330"/>
    </location>
</feature>
<evidence type="ECO:0000256" key="3">
    <source>
        <dbReference type="ARBA" id="ARBA00022692"/>
    </source>
</evidence>
<evidence type="ECO:0000256" key="5">
    <source>
        <dbReference type="ARBA" id="ARBA00023136"/>
    </source>
</evidence>
<evidence type="ECO:0000256" key="6">
    <source>
        <dbReference type="SAM" id="Phobius"/>
    </source>
</evidence>
<feature type="transmembrane region" description="Helical" evidence="6">
    <location>
        <begin position="375"/>
        <end position="396"/>
    </location>
</feature>
<sequence length="442" mass="46853">MWRIMGSTALAKLLIMGMGGLLAIITGRLIISNFGVDAYAQYGLLATLPALIPFADLGVGAVVINAISAAKDPVEDENVTASVVSALRILVISGLCIAAAGVLFFLTGTWPLILGGAVLGIEGEITATLCAVVFGLALPLGIAQRLLIGLKRTTSQTMSQAVVAPFMLGMVALCVILVLPAGPYLALFSYLASVLVSLICLAMVARSLPGMVPVYFRRIFMVRRYPGVPTMGLAWPMLLQMIALPLAMQTDRILLSHLRGTDDVAEYNLAAQLFGMAIQVINAGGMVLWPHFSKARSDGVIHSPFKITVVFLGFGLGISAALAVLAPWLAEFMSSGKITLSLGLLLAFVLLTTLQAAKYPMGMYMTDFNGLRFQVLPIFCMVPLSLGLSIYLIGVWGPAGTVIGSCIAVFACQVIPNFFYVRRDLRRRAQQATATVAAPPAG</sequence>
<evidence type="ECO:0000256" key="2">
    <source>
        <dbReference type="ARBA" id="ARBA00022475"/>
    </source>
</evidence>
<evidence type="ECO:0000256" key="1">
    <source>
        <dbReference type="ARBA" id="ARBA00004651"/>
    </source>
</evidence>
<dbReference type="Pfam" id="PF01943">
    <property type="entry name" value="Polysacc_synt"/>
    <property type="match status" value="1"/>
</dbReference>
<evidence type="ECO:0000313" key="7">
    <source>
        <dbReference type="EMBL" id="RBL99640.1"/>
    </source>
</evidence>
<name>A0A365YAB7_9MICC</name>